<reference evidence="3" key="1">
    <citation type="submission" date="2014-11" db="EMBL/GenBank/DDBJ databases">
        <title>Genome sequencing of Roseivirga sp. D-25.</title>
        <authorList>
            <person name="Selvaratnam C."/>
            <person name="Thevarajoo S."/>
            <person name="Goh K.M."/>
            <person name="Eee R."/>
            <person name="Chan K.-G."/>
            <person name="Chong C.S."/>
        </authorList>
    </citation>
    <scope>NUCLEOTIDE SEQUENCE [LARGE SCALE GENOMIC DNA]</scope>
    <source>
        <strain evidence="3">D-25</strain>
    </source>
</reference>
<dbReference type="RefSeq" id="WP_053221998.1">
    <property type="nucleotide sequence ID" value="NZ_JSVA01000003.1"/>
</dbReference>
<dbReference type="InterPro" id="IPR036866">
    <property type="entry name" value="RibonucZ/Hydroxyglut_hydro"/>
</dbReference>
<dbReference type="OrthoDB" id="9805728at2"/>
<dbReference type="PANTHER" id="PTHR15032">
    <property type="entry name" value="N-ACYL-PHOSPHATIDYLETHANOLAMINE-HYDROLYZING PHOSPHOLIPASE D"/>
    <property type="match status" value="1"/>
</dbReference>
<name>A0A0L8AP87_9BACT</name>
<comment type="caution">
    <text evidence="2">The sequence shown here is derived from an EMBL/GenBank/DDBJ whole genome shotgun (WGS) entry which is preliminary data.</text>
</comment>
<dbReference type="Pfam" id="PF12706">
    <property type="entry name" value="Lactamase_B_2"/>
    <property type="match status" value="1"/>
</dbReference>
<gene>
    <name evidence="2" type="ORF">OB69_01870</name>
</gene>
<evidence type="ECO:0000259" key="1">
    <source>
        <dbReference type="Pfam" id="PF12706"/>
    </source>
</evidence>
<sequence>MLFLIVLAALIIAFLLFLNFNPQFGGKITQAHKARYAQSKQWDGKKFVNATLTEMDMSLASLPGLLKEQFTDRYLRSPKHPIPVLPFNNEVWHSDLAKPKFVWYGHSVVLLQLDGKNILIDPMFGPDTSPIAPFKTKRFSENTLAIIDQLPQIDAILLTHDHYDHLDLASIKKLKSKVSTWLVALGVARHLEAWGVPSNKITEFDWWDDIEFEGISITFTPSRHFSGRGLTDRAKSLWGGWVFKTPTHSIYWTGDSGESDHFKTVGEKFGPFDWAFVECGQYNKRWHAIHMFPEEAVQAALDSKSNIMIPVHWAGFPLSLHTWKDPIERCMAEAKIKAQKTCTPQIGQIVTMGEEATGEWWKTLE</sequence>
<dbReference type="EMBL" id="JSVA01000003">
    <property type="protein sequence ID" value="KOF04293.1"/>
    <property type="molecule type" value="Genomic_DNA"/>
</dbReference>
<proteinExistence type="predicted"/>
<dbReference type="AlphaFoldDB" id="A0A0L8AP87"/>
<feature type="domain" description="Metallo-beta-lactamase" evidence="1">
    <location>
        <begin position="117"/>
        <end position="313"/>
    </location>
</feature>
<organism evidence="2 3">
    <name type="scientific">Roseivirga seohaensis subsp. aquiponti</name>
    <dbReference type="NCBI Taxonomy" id="1566026"/>
    <lineage>
        <taxon>Bacteria</taxon>
        <taxon>Pseudomonadati</taxon>
        <taxon>Bacteroidota</taxon>
        <taxon>Cytophagia</taxon>
        <taxon>Cytophagales</taxon>
        <taxon>Roseivirgaceae</taxon>
        <taxon>Roseivirga</taxon>
    </lineage>
</organism>
<evidence type="ECO:0000313" key="3">
    <source>
        <dbReference type="Proteomes" id="UP000036908"/>
    </source>
</evidence>
<protein>
    <submittedName>
        <fullName evidence="2">Membrane protein</fullName>
    </submittedName>
</protein>
<dbReference type="Proteomes" id="UP000036908">
    <property type="component" value="Unassembled WGS sequence"/>
</dbReference>
<evidence type="ECO:0000313" key="2">
    <source>
        <dbReference type="EMBL" id="KOF04293.1"/>
    </source>
</evidence>
<keyword evidence="3" id="KW-1185">Reference proteome</keyword>
<accession>A0A0L8AP87</accession>
<dbReference type="GO" id="GO:0005737">
    <property type="term" value="C:cytoplasm"/>
    <property type="evidence" value="ECO:0007669"/>
    <property type="project" value="TreeGrafter"/>
</dbReference>
<dbReference type="PATRIC" id="fig|1566026.4.peg.2074"/>
<dbReference type="PANTHER" id="PTHR15032:SF4">
    <property type="entry name" value="N-ACYL-PHOSPHATIDYLETHANOLAMINE-HYDROLYZING PHOSPHOLIPASE D"/>
    <property type="match status" value="1"/>
</dbReference>
<dbReference type="SUPFAM" id="SSF56281">
    <property type="entry name" value="Metallo-hydrolase/oxidoreductase"/>
    <property type="match status" value="1"/>
</dbReference>
<dbReference type="InterPro" id="IPR001279">
    <property type="entry name" value="Metallo-B-lactamas"/>
</dbReference>
<dbReference type="Gene3D" id="3.60.15.10">
    <property type="entry name" value="Ribonuclease Z/Hydroxyacylglutathione hydrolase-like"/>
    <property type="match status" value="1"/>
</dbReference>